<dbReference type="AlphaFoldDB" id="A0AA39IQ29"/>
<dbReference type="InterPro" id="IPR013284">
    <property type="entry name" value="Beta-catenin"/>
</dbReference>
<dbReference type="PRINTS" id="PR01869">
    <property type="entry name" value="BCATNINFAMLY"/>
</dbReference>
<sequence length="670" mass="74919">MAIDRNGEPIYSSAVVMPAYHHDYEDDYASGRSARIRRILFSEFEDEEAHHVQQEFRSSIILKLADQSVKLRNAVIDIMNYRDEVESSLQSIPALIEMLCDQDERTFGRAINDVYLLSKKDKKIVATLSNNERLIGSLVSAAARSTDYDTQRKAAAALKNFSDEVSGRMCLFRTGGIPQLVAMLASPFPDIVRHATNTLYNLLIHIEPAKEETTRCGGLQAFTRLLNDPNRKLQAMVSECLYRLMKDYPENKLNFLAVQGPQLLIKILYDLPDYYKLVQAVIRCIRTISTCNHNKGSLIHIGAMEALRIHLETSDETGKKGILQAIRNLSDAATNVDNLDRLVADLIALIEKHHEEEVISCACGILSNLTCNNIRNKQTLCSNSGIAVLCDALRRFSHVEDVTEPALCTLRHCTARHALAQQAQTDIRQCQYAYAVLLDLLSTGRLPIMKATLGLIRNCALSYTNLEGIVSVATADGATVVDIALRVLVTSGRILLENFDADDEGIKHLDMVESSVSALHQLATDQSVADYIVKEHDPMTVLIYLLAQDEVNNSEDELLMREIMGLIYQLSKQPENAKIVEGYGPTEYIAAALRSQHKSIATYASGILKNLEKDKPLEYQRQLDTEINSAIGNDMIWANDGLEPELFNEMYNYGNLDIGNDNQGWYDTDL</sequence>
<dbReference type="GO" id="GO:0045296">
    <property type="term" value="F:cadherin binding"/>
    <property type="evidence" value="ECO:0007669"/>
    <property type="project" value="InterPro"/>
</dbReference>
<evidence type="ECO:0000256" key="2">
    <source>
        <dbReference type="PROSITE-ProRule" id="PRU00259"/>
    </source>
</evidence>
<organism evidence="3 4">
    <name type="scientific">Steinernema hermaphroditum</name>
    <dbReference type="NCBI Taxonomy" id="289476"/>
    <lineage>
        <taxon>Eukaryota</taxon>
        <taxon>Metazoa</taxon>
        <taxon>Ecdysozoa</taxon>
        <taxon>Nematoda</taxon>
        <taxon>Chromadorea</taxon>
        <taxon>Rhabditida</taxon>
        <taxon>Tylenchina</taxon>
        <taxon>Panagrolaimomorpha</taxon>
        <taxon>Strongyloidoidea</taxon>
        <taxon>Steinernematidae</taxon>
        <taxon>Steinernema</taxon>
    </lineage>
</organism>
<dbReference type="PANTHER" id="PTHR45976">
    <property type="entry name" value="ARMADILLO SEGMENT POLARITY PROTEIN"/>
    <property type="match status" value="1"/>
</dbReference>
<accession>A0AA39IQ29</accession>
<comment type="caution">
    <text evidence="3">The sequence shown here is derived from an EMBL/GenBank/DDBJ whole genome shotgun (WGS) entry which is preliminary data.</text>
</comment>
<dbReference type="Proteomes" id="UP001175271">
    <property type="component" value="Unassembled WGS sequence"/>
</dbReference>
<dbReference type="GO" id="GO:0007155">
    <property type="term" value="P:cell adhesion"/>
    <property type="evidence" value="ECO:0007669"/>
    <property type="project" value="InterPro"/>
</dbReference>
<gene>
    <name evidence="3" type="ORF">QR680_010410</name>
</gene>
<dbReference type="InterPro" id="IPR016024">
    <property type="entry name" value="ARM-type_fold"/>
</dbReference>
<dbReference type="Gene3D" id="1.25.10.10">
    <property type="entry name" value="Leucine-rich Repeat Variant"/>
    <property type="match status" value="1"/>
</dbReference>
<keyword evidence="4" id="KW-1185">Reference proteome</keyword>
<proteinExistence type="predicted"/>
<dbReference type="Pfam" id="PF05804">
    <property type="entry name" value="KAP"/>
    <property type="match status" value="1"/>
</dbReference>
<feature type="repeat" description="ARM" evidence="2">
    <location>
        <begin position="341"/>
        <end position="373"/>
    </location>
</feature>
<dbReference type="InterPro" id="IPR000225">
    <property type="entry name" value="Armadillo"/>
</dbReference>
<dbReference type="InterPro" id="IPR011989">
    <property type="entry name" value="ARM-like"/>
</dbReference>
<evidence type="ECO:0000313" key="4">
    <source>
        <dbReference type="Proteomes" id="UP001175271"/>
    </source>
</evidence>
<feature type="repeat" description="ARM" evidence="2">
    <location>
        <begin position="175"/>
        <end position="202"/>
    </location>
</feature>
<evidence type="ECO:0000313" key="3">
    <source>
        <dbReference type="EMBL" id="KAK0427755.1"/>
    </source>
</evidence>
<name>A0AA39IQ29_9BILA</name>
<evidence type="ECO:0008006" key="5">
    <source>
        <dbReference type="Google" id="ProtNLM"/>
    </source>
</evidence>
<dbReference type="PROSITE" id="PS50176">
    <property type="entry name" value="ARM_REPEAT"/>
    <property type="match status" value="2"/>
</dbReference>
<protein>
    <recommendedName>
        <fullName evidence="5">Armadillo repeat-containing domain-containing protein</fullName>
    </recommendedName>
</protein>
<dbReference type="SMART" id="SM00185">
    <property type="entry name" value="ARM"/>
    <property type="match status" value="7"/>
</dbReference>
<dbReference type="SUPFAM" id="SSF48371">
    <property type="entry name" value="ARM repeat"/>
    <property type="match status" value="1"/>
</dbReference>
<evidence type="ECO:0000256" key="1">
    <source>
        <dbReference type="ARBA" id="ARBA00022473"/>
    </source>
</evidence>
<keyword evidence="1" id="KW-0217">Developmental protein</keyword>
<reference evidence="3" key="1">
    <citation type="submission" date="2023-06" db="EMBL/GenBank/DDBJ databases">
        <title>Genomic analysis of the entomopathogenic nematode Steinernema hermaphroditum.</title>
        <authorList>
            <person name="Schwarz E.M."/>
            <person name="Heppert J.K."/>
            <person name="Baniya A."/>
            <person name="Schwartz H.T."/>
            <person name="Tan C.-H."/>
            <person name="Antoshechkin I."/>
            <person name="Sternberg P.W."/>
            <person name="Goodrich-Blair H."/>
            <person name="Dillman A.R."/>
        </authorList>
    </citation>
    <scope>NUCLEOTIDE SEQUENCE</scope>
    <source>
        <strain evidence="3">PS9179</strain>
        <tissue evidence="3">Whole animal</tissue>
    </source>
</reference>
<dbReference type="EMBL" id="JAUCMV010000001">
    <property type="protein sequence ID" value="KAK0427755.1"/>
    <property type="molecule type" value="Genomic_DNA"/>
</dbReference>